<accession>A0A9P6LVP3</accession>
<comment type="similarity">
    <text evidence="1">Belongs to the TMA16 family.</text>
</comment>
<dbReference type="InterPro" id="IPR038356">
    <property type="entry name" value="Tma16_sf"/>
</dbReference>
<sequence>MVSNNKRHTMKAIKNKDMIHPSSRKAQQVMRVVLRKDRLEHRQKVRTNNSFSQSERLLWFRHAVPEDVKTLTREEHHELIEEYLSRYNEEYESLVALHRPGKVRPKAAREDMLAAFMANERREYASGFEIPDFSSPKNVKLLREWDGDLNSINRIKMLRLNDPKHLAKMAAAVAASAAAGMASKVNNDSSAMQE</sequence>
<dbReference type="PANTHER" id="PTHR13349:SF2">
    <property type="entry name" value="TRANSLATION MACHINERY-ASSOCIATED PROTEIN 16"/>
    <property type="match status" value="1"/>
</dbReference>
<proteinExistence type="inferred from homology"/>
<protein>
    <recommendedName>
        <fullName evidence="4">Translation machinery-associated protein 16</fullName>
    </recommendedName>
</protein>
<dbReference type="AlphaFoldDB" id="A0A9P6LVP3"/>
<evidence type="ECO:0000256" key="1">
    <source>
        <dbReference type="ARBA" id="ARBA00034127"/>
    </source>
</evidence>
<name>A0A9P6LVP3_MORAP</name>
<dbReference type="EMBL" id="JAAAHY010002066">
    <property type="protein sequence ID" value="KAF9945511.1"/>
    <property type="molecule type" value="Genomic_DNA"/>
</dbReference>
<dbReference type="InterPro" id="IPR021346">
    <property type="entry name" value="Tma16"/>
</dbReference>
<evidence type="ECO:0008006" key="4">
    <source>
        <dbReference type="Google" id="ProtNLM"/>
    </source>
</evidence>
<comment type="caution">
    <text evidence="2">The sequence shown here is derived from an EMBL/GenBank/DDBJ whole genome shotgun (WGS) entry which is preliminary data.</text>
</comment>
<evidence type="ECO:0000313" key="2">
    <source>
        <dbReference type="EMBL" id="KAF9945511.1"/>
    </source>
</evidence>
<organism evidence="2 3">
    <name type="scientific">Mortierella alpina</name>
    <name type="common">Oleaginous fungus</name>
    <name type="synonym">Mortierella renispora</name>
    <dbReference type="NCBI Taxonomy" id="64518"/>
    <lineage>
        <taxon>Eukaryota</taxon>
        <taxon>Fungi</taxon>
        <taxon>Fungi incertae sedis</taxon>
        <taxon>Mucoromycota</taxon>
        <taxon>Mortierellomycotina</taxon>
        <taxon>Mortierellomycetes</taxon>
        <taxon>Mortierellales</taxon>
        <taxon>Mortierellaceae</taxon>
        <taxon>Mortierella</taxon>
    </lineage>
</organism>
<evidence type="ECO:0000313" key="3">
    <source>
        <dbReference type="Proteomes" id="UP000738359"/>
    </source>
</evidence>
<dbReference type="Pfam" id="PF11176">
    <property type="entry name" value="Tma16"/>
    <property type="match status" value="1"/>
</dbReference>
<dbReference type="Proteomes" id="UP000738359">
    <property type="component" value="Unassembled WGS sequence"/>
</dbReference>
<reference evidence="2" key="1">
    <citation type="journal article" date="2020" name="Fungal Divers.">
        <title>Resolving the Mortierellaceae phylogeny through synthesis of multi-gene phylogenetics and phylogenomics.</title>
        <authorList>
            <person name="Vandepol N."/>
            <person name="Liber J."/>
            <person name="Desiro A."/>
            <person name="Na H."/>
            <person name="Kennedy M."/>
            <person name="Barry K."/>
            <person name="Grigoriev I.V."/>
            <person name="Miller A.N."/>
            <person name="O'Donnell K."/>
            <person name="Stajich J.E."/>
            <person name="Bonito G."/>
        </authorList>
    </citation>
    <scope>NUCLEOTIDE SEQUENCE</scope>
    <source>
        <strain evidence="2">CK1249</strain>
    </source>
</reference>
<dbReference type="PANTHER" id="PTHR13349">
    <property type="entry name" value="TRANSLATION MACHINERY-ASSOCIATED PROTEIN 16"/>
    <property type="match status" value="1"/>
</dbReference>
<dbReference type="Gene3D" id="1.20.1440.170">
    <property type="entry name" value="Translation machinery-associated protein 16-like"/>
    <property type="match status" value="1"/>
</dbReference>
<dbReference type="GO" id="GO:0005634">
    <property type="term" value="C:nucleus"/>
    <property type="evidence" value="ECO:0007669"/>
    <property type="project" value="TreeGrafter"/>
</dbReference>
<keyword evidence="3" id="KW-1185">Reference proteome</keyword>
<gene>
    <name evidence="2" type="ORF">BGZ70_003771</name>
</gene>
<dbReference type="OrthoDB" id="270284at2759"/>